<feature type="chain" id="PRO_5038568533" description="Alpha/beta hydrolase" evidence="1">
    <location>
        <begin position="28"/>
        <end position="246"/>
    </location>
</feature>
<name>A0A561UG56_9ACTN</name>
<evidence type="ECO:0000313" key="2">
    <source>
        <dbReference type="EMBL" id="TWF98340.1"/>
    </source>
</evidence>
<gene>
    <name evidence="2" type="ORF">FHX73_112148</name>
</gene>
<dbReference type="AlphaFoldDB" id="A0A561UG56"/>
<sequence>MKVRQVLLAAGAVALLCACGSPGSSGASPPDGCAPPGRARVVVASVPGGADRIRVTVFGKGPDTVVLSNESDEDLCSWLPPADHLTAAGYRVALWDYGTAGPVDELTAVTAAVRAADPPGPVVLLGASEGAKASLVAAAGIRPPVVGVVSLSAEAELAGGIDVESSIGRIGCPLLLLTATDDPYGSAPAARSFLAAARPGQARLLTLPGAAHGTALLQGPTAAEAQTAVDEFLHTAFGAAGQSAGG</sequence>
<dbReference type="Gene3D" id="3.40.50.1820">
    <property type="entry name" value="alpha/beta hydrolase"/>
    <property type="match status" value="2"/>
</dbReference>
<accession>A0A561UG56</accession>
<proteinExistence type="predicted"/>
<evidence type="ECO:0000313" key="3">
    <source>
        <dbReference type="Proteomes" id="UP000317940"/>
    </source>
</evidence>
<evidence type="ECO:0000256" key="1">
    <source>
        <dbReference type="SAM" id="SignalP"/>
    </source>
</evidence>
<dbReference type="InterPro" id="IPR029058">
    <property type="entry name" value="AB_hydrolase_fold"/>
</dbReference>
<reference evidence="2 3" key="1">
    <citation type="submission" date="2019-06" db="EMBL/GenBank/DDBJ databases">
        <title>Sequencing the genomes of 1000 actinobacteria strains.</title>
        <authorList>
            <person name="Klenk H.-P."/>
        </authorList>
    </citation>
    <scope>NUCLEOTIDE SEQUENCE [LARGE SCALE GENOMIC DNA]</scope>
    <source>
        <strain evidence="2 3">DSM 44826</strain>
    </source>
</reference>
<dbReference type="Proteomes" id="UP000317940">
    <property type="component" value="Unassembled WGS sequence"/>
</dbReference>
<dbReference type="OrthoDB" id="3531232at2"/>
<organism evidence="2 3">
    <name type="scientific">Kitasatospora viridis</name>
    <dbReference type="NCBI Taxonomy" id="281105"/>
    <lineage>
        <taxon>Bacteria</taxon>
        <taxon>Bacillati</taxon>
        <taxon>Actinomycetota</taxon>
        <taxon>Actinomycetes</taxon>
        <taxon>Kitasatosporales</taxon>
        <taxon>Streptomycetaceae</taxon>
        <taxon>Kitasatospora</taxon>
    </lineage>
</organism>
<dbReference type="RefSeq" id="WP_145904788.1">
    <property type="nucleotide sequence ID" value="NZ_BAAAMZ010000046.1"/>
</dbReference>
<keyword evidence="1" id="KW-0732">Signal</keyword>
<feature type="signal peptide" evidence="1">
    <location>
        <begin position="1"/>
        <end position="27"/>
    </location>
</feature>
<evidence type="ECO:0008006" key="4">
    <source>
        <dbReference type="Google" id="ProtNLM"/>
    </source>
</evidence>
<dbReference type="EMBL" id="VIWT01000001">
    <property type="protein sequence ID" value="TWF98340.1"/>
    <property type="molecule type" value="Genomic_DNA"/>
</dbReference>
<dbReference type="PROSITE" id="PS51257">
    <property type="entry name" value="PROKAR_LIPOPROTEIN"/>
    <property type="match status" value="1"/>
</dbReference>
<dbReference type="SUPFAM" id="SSF53474">
    <property type="entry name" value="alpha/beta-Hydrolases"/>
    <property type="match status" value="1"/>
</dbReference>
<protein>
    <recommendedName>
        <fullName evidence="4">Alpha/beta hydrolase</fullName>
    </recommendedName>
</protein>
<comment type="caution">
    <text evidence="2">The sequence shown here is derived from an EMBL/GenBank/DDBJ whole genome shotgun (WGS) entry which is preliminary data.</text>
</comment>
<keyword evidence="3" id="KW-1185">Reference proteome</keyword>